<protein>
    <submittedName>
        <fullName evidence="1">Uncharacterized protein</fullName>
    </submittedName>
</protein>
<reference evidence="1" key="1">
    <citation type="submission" date="2022-03" db="EMBL/GenBank/DDBJ databases">
        <authorList>
            <person name="Alioto T."/>
            <person name="Alioto T."/>
            <person name="Gomez Garrido J."/>
        </authorList>
    </citation>
    <scope>NUCLEOTIDE SEQUENCE</scope>
</reference>
<evidence type="ECO:0000313" key="1">
    <source>
        <dbReference type="EMBL" id="CAH2311810.1"/>
    </source>
</evidence>
<dbReference type="AlphaFoldDB" id="A0AAD1SZJ7"/>
<gene>
    <name evidence="1" type="ORF">PECUL_23A020989</name>
</gene>
<evidence type="ECO:0000313" key="2">
    <source>
        <dbReference type="Proteomes" id="UP001295444"/>
    </source>
</evidence>
<organism evidence="1 2">
    <name type="scientific">Pelobates cultripes</name>
    <name type="common">Western spadefoot toad</name>
    <dbReference type="NCBI Taxonomy" id="61616"/>
    <lineage>
        <taxon>Eukaryota</taxon>
        <taxon>Metazoa</taxon>
        <taxon>Chordata</taxon>
        <taxon>Craniata</taxon>
        <taxon>Vertebrata</taxon>
        <taxon>Euteleostomi</taxon>
        <taxon>Amphibia</taxon>
        <taxon>Batrachia</taxon>
        <taxon>Anura</taxon>
        <taxon>Pelobatoidea</taxon>
        <taxon>Pelobatidae</taxon>
        <taxon>Pelobates</taxon>
    </lineage>
</organism>
<proteinExistence type="predicted"/>
<dbReference type="Proteomes" id="UP001295444">
    <property type="component" value="Chromosome 08"/>
</dbReference>
<name>A0AAD1SZJ7_PELCU</name>
<keyword evidence="2" id="KW-1185">Reference proteome</keyword>
<accession>A0AAD1SZJ7</accession>
<sequence length="208" mass="23912">MGRCAFPAPHPHWTLPDQLELTDLSLLGQKLPSIYQRLWDQAAQRRSLLGEQHSTERVRCLQSLVERELILDNIYRELWWHAIQQDVWLSEGASPEGKDYGGLGLVWRALEEDNDFGSPTQSRYWAIYAHRNAVLQYPSLQGLGPDLARLSAMELEIKRDYVELLNAVQSPGSGAEQEIWMTSPDLPPYSWEDPEGDRGECIHYQLKK</sequence>
<dbReference type="EMBL" id="OW240919">
    <property type="protein sequence ID" value="CAH2311810.1"/>
    <property type="molecule type" value="Genomic_DNA"/>
</dbReference>